<dbReference type="STRING" id="483913.AN935_08905"/>
<dbReference type="EMBL" id="CP120576">
    <property type="protein sequence ID" value="WEY83673.1"/>
    <property type="molecule type" value="Genomic_DNA"/>
</dbReference>
<evidence type="ECO:0008006" key="6">
    <source>
        <dbReference type="Google" id="ProtNLM"/>
    </source>
</evidence>
<evidence type="ECO:0000313" key="5">
    <source>
        <dbReference type="Proteomes" id="UP000032247"/>
    </source>
</evidence>
<proteinExistence type="predicted"/>
<dbReference type="PATRIC" id="fig|1423.173.peg.1604"/>
<protein>
    <recommendedName>
        <fullName evidence="6">Integral inner membrane protein</fullName>
    </recommendedName>
</protein>
<dbReference type="EMBL" id="JXBC01000002">
    <property type="protein sequence ID" value="KIU12724.1"/>
    <property type="molecule type" value="Genomic_DNA"/>
</dbReference>
<accession>A0A0C3L1T9</accession>
<organism evidence="2 5">
    <name type="scientific">Bacillus subtilis</name>
    <dbReference type="NCBI Taxonomy" id="1423"/>
    <lineage>
        <taxon>Bacteria</taxon>
        <taxon>Bacillati</taxon>
        <taxon>Bacillota</taxon>
        <taxon>Bacilli</taxon>
        <taxon>Bacillales</taxon>
        <taxon>Bacillaceae</taxon>
        <taxon>Bacillus</taxon>
    </lineage>
</organism>
<keyword evidence="1" id="KW-1133">Transmembrane helix</keyword>
<feature type="transmembrane region" description="Helical" evidence="1">
    <location>
        <begin position="6"/>
        <end position="29"/>
    </location>
</feature>
<dbReference type="RefSeq" id="WP_017694906.1">
    <property type="nucleotide sequence ID" value="NZ_CP017314.1"/>
</dbReference>
<name>A0A0C3L1T9_BACIU</name>
<keyword evidence="1" id="KW-0812">Transmembrane</keyword>
<feature type="transmembrane region" description="Helical" evidence="1">
    <location>
        <begin position="61"/>
        <end position="81"/>
    </location>
</feature>
<evidence type="ECO:0000313" key="2">
    <source>
        <dbReference type="EMBL" id="KIU12724.1"/>
    </source>
</evidence>
<reference evidence="3" key="2">
    <citation type="submission" date="2023-03" db="EMBL/GenBank/DDBJ databases">
        <title>Complete genome sequences of 52 Bacillus and Priestia strains isolated from West-African fermentations and 26 reference strains from the DSMZ collection.</title>
        <authorList>
            <person name="Wiedenbein E.S."/>
            <person name="Canoy T.S."/>
            <person name="Hui Y."/>
            <person name="Parkouda C."/>
            <person name="Dawende C."/>
            <person name="Ametefe E."/>
            <person name="Jespersen L."/>
            <person name="Nielsen D.S."/>
        </authorList>
    </citation>
    <scope>NUCLEOTIDE SEQUENCE</scope>
    <source>
        <strain evidence="3">PRO56</strain>
    </source>
</reference>
<gene>
    <name evidence="3" type="ORF">P5633_15095</name>
    <name evidence="4" type="ORF">QL281_21720</name>
    <name evidence="2" type="ORF">SC09_Contig19orf01272</name>
</gene>
<dbReference type="Proteomes" id="UP000032247">
    <property type="component" value="Unassembled WGS sequence"/>
</dbReference>
<feature type="transmembrane region" description="Helical" evidence="1">
    <location>
        <begin position="36"/>
        <end position="55"/>
    </location>
</feature>
<dbReference type="EMBL" id="CP125292">
    <property type="protein sequence ID" value="WHM21361.1"/>
    <property type="molecule type" value="Genomic_DNA"/>
</dbReference>
<evidence type="ECO:0000256" key="1">
    <source>
        <dbReference type="SAM" id="Phobius"/>
    </source>
</evidence>
<feature type="transmembrane region" description="Helical" evidence="1">
    <location>
        <begin position="123"/>
        <end position="140"/>
    </location>
</feature>
<feature type="transmembrane region" description="Helical" evidence="1">
    <location>
        <begin position="152"/>
        <end position="173"/>
    </location>
</feature>
<keyword evidence="1" id="KW-0472">Membrane</keyword>
<dbReference type="AlphaFoldDB" id="A0A0C3L1T9"/>
<dbReference type="Proteomes" id="UP001214898">
    <property type="component" value="Chromosome"/>
</dbReference>
<reference evidence="4" key="3">
    <citation type="submission" date="2023-05" db="EMBL/GenBank/DDBJ databases">
        <title>Complete genome sequence of Bacillus subtilis SRCM117797 isolated from Soybean paste.</title>
        <authorList>
            <person name="Abraha H.B."/>
            <person name="Kim K.-P."/>
            <person name="Ryu M.-S."/>
            <person name="Jeong D.-Y."/>
        </authorList>
    </citation>
    <scope>NUCLEOTIDE SEQUENCE</scope>
    <source>
        <strain evidence="4">SRCM117797</strain>
    </source>
</reference>
<reference evidence="2 5" key="1">
    <citation type="submission" date="2014-12" db="EMBL/GenBank/DDBJ databases">
        <title>Comparative genome analysis of Bacillus coagulans HM-08, Clostridium butyricum HM-68, Bacillus subtilis HM-66 and Bacillus licheniformis BL-09.</title>
        <authorList>
            <person name="Zhang H."/>
        </authorList>
    </citation>
    <scope>NUCLEOTIDE SEQUENCE [LARGE SCALE GENOMIC DNA]</scope>
    <source>
        <strain evidence="2 5">HM-66</strain>
    </source>
</reference>
<evidence type="ECO:0000313" key="4">
    <source>
        <dbReference type="EMBL" id="WHM21361.1"/>
    </source>
</evidence>
<evidence type="ECO:0000313" key="3">
    <source>
        <dbReference type="EMBL" id="WEY83673.1"/>
    </source>
</evidence>
<dbReference type="Proteomes" id="UP001229422">
    <property type="component" value="Chromosome"/>
</dbReference>
<sequence>MNGIAWMIVFCEIAFWVVIVLGLAVRYVFKRHTLGLLFLALTPVIDLILLAATGVDLYRGASATAAHGIAAVYIGISIAYGKQMIQWADEKFQYYVTKKGAKPLKRFGMDHAKHGAKGWLKHVLAYLIGAGLLAGMIYFINDSARTEALSGILKLWTVIIGIDFLITASYFIWPKKEKTSANLRS</sequence>